<dbReference type="InterPro" id="IPR002010">
    <property type="entry name" value="T3SS_IM_R"/>
</dbReference>
<evidence type="ECO:0000256" key="7">
    <source>
        <dbReference type="SAM" id="Phobius"/>
    </source>
</evidence>
<dbReference type="PRINTS" id="PR00953">
    <property type="entry name" value="TYPE3IMRPROT"/>
</dbReference>
<keyword evidence="8" id="KW-0966">Cell projection</keyword>
<protein>
    <submittedName>
        <fullName evidence="8">Flagellar biosynthetic protein FliR</fullName>
    </submittedName>
</protein>
<dbReference type="PANTHER" id="PTHR30065">
    <property type="entry name" value="FLAGELLAR BIOSYNTHETIC PROTEIN FLIR"/>
    <property type="match status" value="1"/>
</dbReference>
<keyword evidence="8" id="KW-0282">Flagellum</keyword>
<comment type="caution">
    <text evidence="8">The sequence shown here is derived from an EMBL/GenBank/DDBJ whole genome shotgun (WGS) entry which is preliminary data.</text>
</comment>
<keyword evidence="8" id="KW-0969">Cilium</keyword>
<evidence type="ECO:0000256" key="6">
    <source>
        <dbReference type="ARBA" id="ARBA00023136"/>
    </source>
</evidence>
<dbReference type="RefSeq" id="WP_114989764.1">
    <property type="nucleotide sequence ID" value="NZ_JABCUO010000022.1"/>
</dbReference>
<evidence type="ECO:0000256" key="4">
    <source>
        <dbReference type="ARBA" id="ARBA00022692"/>
    </source>
</evidence>
<feature type="transmembrane region" description="Helical" evidence="7">
    <location>
        <begin position="65"/>
        <end position="91"/>
    </location>
</feature>
<feature type="transmembrane region" description="Helical" evidence="7">
    <location>
        <begin position="127"/>
        <end position="147"/>
    </location>
</feature>
<proteinExistence type="inferred from homology"/>
<keyword evidence="5 7" id="KW-1133">Transmembrane helix</keyword>
<dbReference type="GO" id="GO:0005886">
    <property type="term" value="C:plasma membrane"/>
    <property type="evidence" value="ECO:0007669"/>
    <property type="project" value="UniProtKB-SubCell"/>
</dbReference>
<dbReference type="Proteomes" id="UP001209486">
    <property type="component" value="Unassembled WGS sequence"/>
</dbReference>
<dbReference type="PANTHER" id="PTHR30065:SF1">
    <property type="entry name" value="SURFACE PRESENTATION OF ANTIGENS PROTEIN SPAR"/>
    <property type="match status" value="1"/>
</dbReference>
<accession>A0ABD4TT14</accession>
<feature type="transmembrane region" description="Helical" evidence="7">
    <location>
        <begin position="6"/>
        <end position="28"/>
    </location>
</feature>
<dbReference type="AlphaFoldDB" id="A0ABD4TT14"/>
<feature type="transmembrane region" description="Helical" evidence="7">
    <location>
        <begin position="212"/>
        <end position="232"/>
    </location>
</feature>
<evidence type="ECO:0000256" key="3">
    <source>
        <dbReference type="ARBA" id="ARBA00022475"/>
    </source>
</evidence>
<feature type="transmembrane region" description="Helical" evidence="7">
    <location>
        <begin position="168"/>
        <end position="192"/>
    </location>
</feature>
<keyword evidence="4 7" id="KW-0812">Transmembrane</keyword>
<evidence type="ECO:0000256" key="2">
    <source>
        <dbReference type="ARBA" id="ARBA00009772"/>
    </source>
</evidence>
<comment type="subcellular location">
    <subcellularLocation>
        <location evidence="1">Cell membrane</location>
        <topology evidence="1">Multi-pass membrane protein</topology>
    </subcellularLocation>
</comment>
<dbReference type="EMBL" id="VSZY01000001">
    <property type="protein sequence ID" value="MCU9968037.1"/>
    <property type="molecule type" value="Genomic_DNA"/>
</dbReference>
<sequence>MPIVITIHLGFLTAFMLASIRATVFLVFCPPFSNRAFSGRIKAMLGAGLGLACMQRIGPVAQTDFFVVECVIQAFIGFSMALMVRIILAAIQMAGSLLDLEGGFAMAQAFDPLTMTNQATFGRVYELTAMALLFTTNGYQLLIMGLARSFTAMPPGMMFDMSNYAERLVYRFAELTMSALEIAGPLLLVLFLTDMGMGLLTKVAPAMNAFTLGFPLKIMVTAFFAPAIMVVLPQLVVKLVDVAVRSWTGVIL</sequence>
<gene>
    <name evidence="8" type="ORF">FYZ43_01070</name>
</gene>
<name>A0ABD4TT14_9ACTO</name>
<evidence type="ECO:0000256" key="5">
    <source>
        <dbReference type="ARBA" id="ARBA00022989"/>
    </source>
</evidence>
<keyword evidence="3" id="KW-1003">Cell membrane</keyword>
<keyword evidence="6 7" id="KW-0472">Membrane</keyword>
<evidence type="ECO:0000313" key="9">
    <source>
        <dbReference type="Proteomes" id="UP001209486"/>
    </source>
</evidence>
<comment type="similarity">
    <text evidence="2">Belongs to the FliR/MopE/SpaR family.</text>
</comment>
<organism evidence="8 9">
    <name type="scientific">Mobiluncus mulieris</name>
    <dbReference type="NCBI Taxonomy" id="2052"/>
    <lineage>
        <taxon>Bacteria</taxon>
        <taxon>Bacillati</taxon>
        <taxon>Actinomycetota</taxon>
        <taxon>Actinomycetes</taxon>
        <taxon>Actinomycetales</taxon>
        <taxon>Actinomycetaceae</taxon>
        <taxon>Mobiluncus</taxon>
    </lineage>
</organism>
<dbReference type="Pfam" id="PF01311">
    <property type="entry name" value="Bac_export_1"/>
    <property type="match status" value="1"/>
</dbReference>
<reference evidence="8 9" key="1">
    <citation type="submission" date="2019-08" db="EMBL/GenBank/DDBJ databases">
        <title>Comparison of rpoB and gyrB Sequences from Mobiluncus Species and Development of a Multiplex PCR Method for Clinical Detection of Mobiluncus curtisii and Mobiluncus mulieris.</title>
        <authorList>
            <person name="Yang L."/>
            <person name="Shen Y."/>
            <person name="Xu G."/>
            <person name="Shu L.-B."/>
            <person name="Hu J."/>
            <person name="Zhang R."/>
            <person name="Wang Y."/>
            <person name="Zhou H.-W."/>
            <person name="Zhang X."/>
        </authorList>
    </citation>
    <scope>NUCLEOTIDE SEQUENCE [LARGE SCALE GENOMIC DNA]</scope>
    <source>
        <strain evidence="8 9">M26</strain>
    </source>
</reference>
<evidence type="ECO:0000256" key="1">
    <source>
        <dbReference type="ARBA" id="ARBA00004651"/>
    </source>
</evidence>
<evidence type="ECO:0000313" key="8">
    <source>
        <dbReference type="EMBL" id="MCU9968037.1"/>
    </source>
</evidence>